<dbReference type="InterPro" id="IPR019236">
    <property type="entry name" value="APP1_cat"/>
</dbReference>
<dbReference type="EMBL" id="JACHFM010000002">
    <property type="protein sequence ID" value="MBB5222395.1"/>
    <property type="molecule type" value="Genomic_DNA"/>
</dbReference>
<reference evidence="3 4" key="1">
    <citation type="submission" date="2020-08" db="EMBL/GenBank/DDBJ databases">
        <title>Genomic Encyclopedia of Type Strains, Phase IV (KMG-IV): sequencing the most valuable type-strain genomes for metagenomic binning, comparative biology and taxonomic classification.</title>
        <authorList>
            <person name="Goeker M."/>
        </authorList>
    </citation>
    <scope>NUCLEOTIDE SEQUENCE [LARGE SCALE GENOMIC DNA]</scope>
    <source>
        <strain evidence="3 4">DSM 101730</strain>
    </source>
</reference>
<protein>
    <submittedName>
        <fullName evidence="3">Phosphatidate phosphatase APP1</fullName>
    </submittedName>
</protein>
<feature type="region of interest" description="Disordered" evidence="1">
    <location>
        <begin position="356"/>
        <end position="376"/>
    </location>
</feature>
<evidence type="ECO:0000256" key="1">
    <source>
        <dbReference type="SAM" id="MobiDB-lite"/>
    </source>
</evidence>
<dbReference type="PANTHER" id="PTHR28208">
    <property type="entry name" value="PHOSPHATIDATE PHOSPHATASE APP1"/>
    <property type="match status" value="1"/>
</dbReference>
<sequence length="376" mass="42035">MPHRIGRGLRRALKVIARPVRRSRGRRGAVLQPYRGYGSDERIFVIGRAFWQHTDHDEASELRDVLRRIRRRPVRGARIRARFYGAVIEVETDQDGYFRIEMAPGMPPPPELRWHTLEIAMIAPAMVAATAEVYIPPPQSKMVVISDIDDTVMHTGVANKAMMLWRLFVQDAESRTVFPGVSHLYRALHAGASGDEQNAMLYVSRAPWGIYEILEEFFQAHEIPIGPILFLREWGISWRTPLPRRAEDHKAVLIEAIMGLYPHMPVVLIGDSGQHDPELYRAVAERHGDRVRAVYIRDVTAKDAGRSAELSEIGRALASKGIHLVLAADSVAFAEHAVSLGLIAPDALETVAARVAEREATPDNPDVQPQDAADAD</sequence>
<comment type="caution">
    <text evidence="3">The sequence shown here is derived from an EMBL/GenBank/DDBJ whole genome shotgun (WGS) entry which is preliminary data.</text>
</comment>
<evidence type="ECO:0000313" key="4">
    <source>
        <dbReference type="Proteomes" id="UP000549457"/>
    </source>
</evidence>
<name>A0A840SP80_9RHOB</name>
<dbReference type="Proteomes" id="UP000549457">
    <property type="component" value="Unassembled WGS sequence"/>
</dbReference>
<dbReference type="GO" id="GO:0008195">
    <property type="term" value="F:phosphatidate phosphatase activity"/>
    <property type="evidence" value="ECO:0007669"/>
    <property type="project" value="InterPro"/>
</dbReference>
<evidence type="ECO:0000313" key="3">
    <source>
        <dbReference type="EMBL" id="MBB5222395.1"/>
    </source>
</evidence>
<dbReference type="AlphaFoldDB" id="A0A840SP80"/>
<dbReference type="RefSeq" id="WP_184149158.1">
    <property type="nucleotide sequence ID" value="NZ_JACHFM010000002.1"/>
</dbReference>
<dbReference type="Pfam" id="PF09949">
    <property type="entry name" value="APP1_cat"/>
    <property type="match status" value="1"/>
</dbReference>
<organism evidence="3 4">
    <name type="scientific">Amaricoccus macauensis</name>
    <dbReference type="NCBI Taxonomy" id="57001"/>
    <lineage>
        <taxon>Bacteria</taxon>
        <taxon>Pseudomonadati</taxon>
        <taxon>Pseudomonadota</taxon>
        <taxon>Alphaproteobacteria</taxon>
        <taxon>Rhodobacterales</taxon>
        <taxon>Paracoccaceae</taxon>
        <taxon>Amaricoccus</taxon>
    </lineage>
</organism>
<feature type="domain" description="Phosphatidate phosphatase APP1 catalytic" evidence="2">
    <location>
        <begin position="143"/>
        <end position="298"/>
    </location>
</feature>
<dbReference type="InterPro" id="IPR052935">
    <property type="entry name" value="Mg2+_PAP"/>
</dbReference>
<evidence type="ECO:0000259" key="2">
    <source>
        <dbReference type="Pfam" id="PF09949"/>
    </source>
</evidence>
<keyword evidence="4" id="KW-1185">Reference proteome</keyword>
<proteinExistence type="predicted"/>
<accession>A0A840SP80</accession>
<gene>
    <name evidence="3" type="ORF">HNP73_002331</name>
</gene>
<dbReference type="PANTHER" id="PTHR28208:SF3">
    <property type="entry name" value="PHOSPHATIDATE PHOSPHATASE APP1"/>
    <property type="match status" value="1"/>
</dbReference>
<feature type="compositionally biased region" description="Low complexity" evidence="1">
    <location>
        <begin position="362"/>
        <end position="376"/>
    </location>
</feature>